<accession>A0ABV4G7F0</accession>
<organism evidence="2 3">
    <name type="scientific">Bradyrhizobium yuanmingense</name>
    <dbReference type="NCBI Taxonomy" id="108015"/>
    <lineage>
        <taxon>Bacteria</taxon>
        <taxon>Pseudomonadati</taxon>
        <taxon>Pseudomonadota</taxon>
        <taxon>Alphaproteobacteria</taxon>
        <taxon>Hyphomicrobiales</taxon>
        <taxon>Nitrobacteraceae</taxon>
        <taxon>Bradyrhizobium</taxon>
    </lineage>
</organism>
<comment type="caution">
    <text evidence="2">The sequence shown here is derived from an EMBL/GenBank/DDBJ whole genome shotgun (WGS) entry which is preliminary data.</text>
</comment>
<keyword evidence="3" id="KW-1185">Reference proteome</keyword>
<feature type="region of interest" description="Disordered" evidence="1">
    <location>
        <begin position="1"/>
        <end position="23"/>
    </location>
</feature>
<name>A0ABV4G7F0_9BRAD</name>
<gene>
    <name evidence="2" type="ORF">ABH992_000223</name>
</gene>
<feature type="compositionally biased region" description="Basic and acidic residues" evidence="1">
    <location>
        <begin position="1"/>
        <end position="10"/>
    </location>
</feature>
<evidence type="ECO:0000256" key="1">
    <source>
        <dbReference type="SAM" id="MobiDB-lite"/>
    </source>
</evidence>
<dbReference type="EMBL" id="JBGBZN010000001">
    <property type="protein sequence ID" value="MEY9467824.1"/>
    <property type="molecule type" value="Genomic_DNA"/>
</dbReference>
<evidence type="ECO:0000313" key="2">
    <source>
        <dbReference type="EMBL" id="MEY9467824.1"/>
    </source>
</evidence>
<reference evidence="2 3" key="1">
    <citation type="submission" date="2024-07" db="EMBL/GenBank/DDBJ databases">
        <title>Genomic Encyclopedia of Type Strains, Phase V (KMG-V): Genome sequencing to study the core and pangenomes of soil and plant-associated prokaryotes.</title>
        <authorList>
            <person name="Whitman W."/>
        </authorList>
    </citation>
    <scope>NUCLEOTIDE SEQUENCE [LARGE SCALE GENOMIC DNA]</scope>
    <source>
        <strain evidence="2 3">USDA 222</strain>
    </source>
</reference>
<dbReference type="Proteomes" id="UP001565474">
    <property type="component" value="Unassembled WGS sequence"/>
</dbReference>
<sequence>MSKALNDAHDATTIGTGRNLDPGLSRRIHRRRLAIVWGCPLMIEKFAAKGELGSAMAVGHEAEVADAMETVGQRMKQEVAK</sequence>
<evidence type="ECO:0000313" key="3">
    <source>
        <dbReference type="Proteomes" id="UP001565474"/>
    </source>
</evidence>
<protein>
    <submittedName>
        <fullName evidence="2">Uncharacterized protein</fullName>
    </submittedName>
</protein>
<proteinExistence type="predicted"/>